<accession>A0A7S2TFW7</accession>
<evidence type="ECO:0000313" key="2">
    <source>
        <dbReference type="EMBL" id="CAD9744302.1"/>
    </source>
</evidence>
<feature type="transmembrane region" description="Helical" evidence="1">
    <location>
        <begin position="275"/>
        <end position="296"/>
    </location>
</feature>
<evidence type="ECO:0000256" key="1">
    <source>
        <dbReference type="SAM" id="Phobius"/>
    </source>
</evidence>
<dbReference type="PANTHER" id="PTHR38421">
    <property type="entry name" value="TRANSMEMBRANE PROTEIN USGS"/>
    <property type="match status" value="1"/>
</dbReference>
<keyword evidence="1" id="KW-0812">Transmembrane</keyword>
<feature type="transmembrane region" description="Helical" evidence="1">
    <location>
        <begin position="200"/>
        <end position="218"/>
    </location>
</feature>
<name>A0A7S2TFW7_9EUKA</name>
<feature type="transmembrane region" description="Helical" evidence="1">
    <location>
        <begin position="43"/>
        <end position="63"/>
    </location>
</feature>
<feature type="transmembrane region" description="Helical" evidence="1">
    <location>
        <begin position="167"/>
        <end position="193"/>
    </location>
</feature>
<protein>
    <submittedName>
        <fullName evidence="2">Uncharacterized protein</fullName>
    </submittedName>
</protein>
<keyword evidence="1" id="KW-0472">Membrane</keyword>
<dbReference type="AlphaFoldDB" id="A0A7S2TFW7"/>
<reference evidence="2" key="1">
    <citation type="submission" date="2021-01" db="EMBL/GenBank/DDBJ databases">
        <authorList>
            <person name="Corre E."/>
            <person name="Pelletier E."/>
            <person name="Niang G."/>
            <person name="Scheremetjew M."/>
            <person name="Finn R."/>
            <person name="Kale V."/>
            <person name="Holt S."/>
            <person name="Cochrane G."/>
            <person name="Meng A."/>
            <person name="Brown T."/>
            <person name="Cohen L."/>
        </authorList>
    </citation>
    <scope>NUCLEOTIDE SEQUENCE</scope>
    <source>
        <strain evidence="2">CCMP622</strain>
    </source>
</reference>
<gene>
    <name evidence="2" type="ORF">LSP00402_LOCUS261</name>
</gene>
<dbReference type="EMBL" id="HBHP01000388">
    <property type="protein sequence ID" value="CAD9744302.1"/>
    <property type="molecule type" value="Transcribed_RNA"/>
</dbReference>
<dbReference type="PANTHER" id="PTHR38421:SF1">
    <property type="entry name" value="TRANSMEMBRANE PROTEIN"/>
    <property type="match status" value="1"/>
</dbReference>
<keyword evidence="1" id="KW-1133">Transmembrane helix</keyword>
<sequence>MSESASTLLQYFKGISGAIRGAIFALGLKPIRAKAYQGLTRCVVAGVILNLAAASCIFPIVVISKGLAGLTGWDCALSFWEACFKFLKFSSWIIPTIGLFIIRNVSPSKVKNSFLRQNRDNACRLRQSFTIALKTLDSELAERIEKAKPENACVSMRGLAIRIVKQVGILIAINLLCLVPVVGRFVMPAAIYFRMARPEALKLSVANVIFFIVCFGMPLEWAKWLLSLQSAALCLGYELLAPYVAKRKAIAKMNDDDDDRVGDVLNQKQPAVMAFAAPWMLVLSIPIFGMCAWEVMEGAAAYFLVNLE</sequence>
<organism evidence="2">
    <name type="scientific">Lotharella oceanica</name>
    <dbReference type="NCBI Taxonomy" id="641309"/>
    <lineage>
        <taxon>Eukaryota</taxon>
        <taxon>Sar</taxon>
        <taxon>Rhizaria</taxon>
        <taxon>Cercozoa</taxon>
        <taxon>Chlorarachniophyceae</taxon>
        <taxon>Lotharella</taxon>
    </lineage>
</organism>
<proteinExistence type="predicted"/>